<gene>
    <name evidence="5" type="ORF">EPJ70_06545</name>
</gene>
<organism evidence="5 6">
    <name type="scientific">Brachyspira aalborgi</name>
    <dbReference type="NCBI Taxonomy" id="29522"/>
    <lineage>
        <taxon>Bacteria</taxon>
        <taxon>Pseudomonadati</taxon>
        <taxon>Spirochaetota</taxon>
        <taxon>Spirochaetia</taxon>
        <taxon>Brachyspirales</taxon>
        <taxon>Brachyspiraceae</taxon>
        <taxon>Brachyspira</taxon>
    </lineage>
</organism>
<dbReference type="EMBL" id="SAYG01000007">
    <property type="protein sequence ID" value="TXJ44828.1"/>
    <property type="molecule type" value="Genomic_DNA"/>
</dbReference>
<evidence type="ECO:0000256" key="3">
    <source>
        <dbReference type="ARBA" id="ARBA00022723"/>
    </source>
</evidence>
<evidence type="ECO:0000256" key="2">
    <source>
        <dbReference type="ARBA" id="ARBA00022679"/>
    </source>
</evidence>
<dbReference type="Pfam" id="PF01501">
    <property type="entry name" value="Glyco_transf_8"/>
    <property type="match status" value="1"/>
</dbReference>
<dbReference type="CDD" id="cd04194">
    <property type="entry name" value="GT8_A4GalT_like"/>
    <property type="match status" value="1"/>
</dbReference>
<dbReference type="Gene3D" id="3.90.550.10">
    <property type="entry name" value="Spore Coat Polysaccharide Biosynthesis Protein SpsA, Chain A"/>
    <property type="match status" value="1"/>
</dbReference>
<protein>
    <submittedName>
        <fullName evidence="5">Glycosyltransferase family 8 protein</fullName>
    </submittedName>
</protein>
<dbReference type="PANTHER" id="PTHR13778:SF47">
    <property type="entry name" value="LIPOPOLYSACCHARIDE 1,3-GALACTOSYLTRANSFERASE"/>
    <property type="match status" value="1"/>
</dbReference>
<keyword evidence="4" id="KW-0175">Coiled coil</keyword>
<dbReference type="SUPFAM" id="SSF53448">
    <property type="entry name" value="Nucleotide-diphospho-sugar transferases"/>
    <property type="match status" value="1"/>
</dbReference>
<dbReference type="InterPro" id="IPR050748">
    <property type="entry name" value="Glycosyltrans_8_dom-fam"/>
</dbReference>
<dbReference type="Proteomes" id="UP000324574">
    <property type="component" value="Unassembled WGS sequence"/>
</dbReference>
<dbReference type="AlphaFoldDB" id="A0A5C8F5A5"/>
<evidence type="ECO:0000256" key="4">
    <source>
        <dbReference type="SAM" id="Coils"/>
    </source>
</evidence>
<accession>A0A5C8F5A5</accession>
<comment type="caution">
    <text evidence="5">The sequence shown here is derived from an EMBL/GenBank/DDBJ whole genome shotgun (WGS) entry which is preliminary data.</text>
</comment>
<evidence type="ECO:0000313" key="5">
    <source>
        <dbReference type="EMBL" id="TXJ44828.1"/>
    </source>
</evidence>
<dbReference type="RefSeq" id="WP_147526624.1">
    <property type="nucleotide sequence ID" value="NZ_SAYG01000007.1"/>
</dbReference>
<keyword evidence="2 5" id="KW-0808">Transferase</keyword>
<keyword evidence="3" id="KW-0479">Metal-binding</keyword>
<dbReference type="GO" id="GO:0016757">
    <property type="term" value="F:glycosyltransferase activity"/>
    <property type="evidence" value="ECO:0007669"/>
    <property type="project" value="UniProtKB-KW"/>
</dbReference>
<dbReference type="PANTHER" id="PTHR13778">
    <property type="entry name" value="GLYCOSYLTRANSFERASE 8 DOMAIN-CONTAINING PROTEIN"/>
    <property type="match status" value="1"/>
</dbReference>
<evidence type="ECO:0000313" key="6">
    <source>
        <dbReference type="Proteomes" id="UP000324574"/>
    </source>
</evidence>
<evidence type="ECO:0000256" key="1">
    <source>
        <dbReference type="ARBA" id="ARBA00022676"/>
    </source>
</evidence>
<keyword evidence="1" id="KW-0328">Glycosyltransferase</keyword>
<sequence>MNEIVIAYITDDNYVMPTIVSITSAIMNKNESSIYKFYIIGVSINEENKKIIDEFITKNTNDKIHLNILHFNQHYDFDDTHPYVTSAAIFKFDIANILSDFDKVLYIDCDTIILKDLTELFNIDINEYYAAVVKDYYVMEKLKHNEKIGIENYFNSGVMLLNIKLLIEINIKDVLLYNKTNRYNFFMDQDAFNYSFNNKAKFIHPKYNYIIDTIQQVDTKTISEFYKADINEPIVIMHLAGPKPFNKDMPYINYFYDFWKYYQYTDYFKNNPIWAINKISEQKLKSLDNNINKRLEEINNDIRNIYLQLEDLKKIINEVNYLKNKANDFEIETNKRCSENWIKFFGVYNNREYIFIYIFFIKFRIRMTEKNIKNISWWIPVRKWRDEFRNKFRSYYD</sequence>
<reference evidence="5 6" key="1">
    <citation type="journal article" date="1992" name="Lakartidningen">
        <title>[Penicillin V and not amoxicillin is the first choice preparation in acute otitis].</title>
        <authorList>
            <person name="Kamme C."/>
            <person name="Lundgren K."/>
            <person name="Prellner K."/>
        </authorList>
    </citation>
    <scope>NUCLEOTIDE SEQUENCE [LARGE SCALE GENOMIC DNA]</scope>
    <source>
        <strain evidence="5 6">PC3714II</strain>
    </source>
</reference>
<dbReference type="InterPro" id="IPR029044">
    <property type="entry name" value="Nucleotide-diphossugar_trans"/>
</dbReference>
<dbReference type="GO" id="GO:0046872">
    <property type="term" value="F:metal ion binding"/>
    <property type="evidence" value="ECO:0007669"/>
    <property type="project" value="UniProtKB-KW"/>
</dbReference>
<proteinExistence type="predicted"/>
<dbReference type="InterPro" id="IPR002495">
    <property type="entry name" value="Glyco_trans_8"/>
</dbReference>
<name>A0A5C8F5A5_9SPIR</name>
<feature type="coiled-coil region" evidence="4">
    <location>
        <begin position="277"/>
        <end position="332"/>
    </location>
</feature>